<evidence type="ECO:0000313" key="2">
    <source>
        <dbReference type="Proteomes" id="UP001066276"/>
    </source>
</evidence>
<sequence>MAVKPPWLQTRCNATRRRKPAGKTVIGETRRMMRRGWKNGGVHHLLTMSQPRHNLGRVVALAVMSEVGSEEMEAVVTKMAQGQQKLERIMERFLEAATEDRETIKQAISGQAKKLETVARAKETSIG</sequence>
<gene>
    <name evidence="1" type="ORF">NDU88_001924</name>
</gene>
<organism evidence="1 2">
    <name type="scientific">Pleurodeles waltl</name>
    <name type="common">Iberian ribbed newt</name>
    <dbReference type="NCBI Taxonomy" id="8319"/>
    <lineage>
        <taxon>Eukaryota</taxon>
        <taxon>Metazoa</taxon>
        <taxon>Chordata</taxon>
        <taxon>Craniata</taxon>
        <taxon>Vertebrata</taxon>
        <taxon>Euteleostomi</taxon>
        <taxon>Amphibia</taxon>
        <taxon>Batrachia</taxon>
        <taxon>Caudata</taxon>
        <taxon>Salamandroidea</taxon>
        <taxon>Salamandridae</taxon>
        <taxon>Pleurodelinae</taxon>
        <taxon>Pleurodeles</taxon>
    </lineage>
</organism>
<accession>A0AAV7U9U3</accession>
<name>A0AAV7U9U3_PLEWA</name>
<comment type="caution">
    <text evidence="1">The sequence shown here is derived from an EMBL/GenBank/DDBJ whole genome shotgun (WGS) entry which is preliminary data.</text>
</comment>
<reference evidence="1" key="1">
    <citation type="journal article" date="2022" name="bioRxiv">
        <title>Sequencing and chromosome-scale assembly of the giantPleurodeles waltlgenome.</title>
        <authorList>
            <person name="Brown T."/>
            <person name="Elewa A."/>
            <person name="Iarovenko S."/>
            <person name="Subramanian E."/>
            <person name="Araus A.J."/>
            <person name="Petzold A."/>
            <person name="Susuki M."/>
            <person name="Suzuki K.-i.T."/>
            <person name="Hayashi T."/>
            <person name="Toyoda A."/>
            <person name="Oliveira C."/>
            <person name="Osipova E."/>
            <person name="Leigh N.D."/>
            <person name="Simon A."/>
            <person name="Yun M.H."/>
        </authorList>
    </citation>
    <scope>NUCLEOTIDE SEQUENCE</scope>
    <source>
        <strain evidence="1">20211129_DDA</strain>
        <tissue evidence="1">Liver</tissue>
    </source>
</reference>
<protein>
    <submittedName>
        <fullName evidence="1">Uncharacterized protein</fullName>
    </submittedName>
</protein>
<dbReference type="EMBL" id="JANPWB010000005">
    <property type="protein sequence ID" value="KAJ1185129.1"/>
    <property type="molecule type" value="Genomic_DNA"/>
</dbReference>
<dbReference type="AlphaFoldDB" id="A0AAV7U9U3"/>
<keyword evidence="2" id="KW-1185">Reference proteome</keyword>
<dbReference type="Proteomes" id="UP001066276">
    <property type="component" value="Chromosome 3_1"/>
</dbReference>
<proteinExistence type="predicted"/>
<evidence type="ECO:0000313" key="1">
    <source>
        <dbReference type="EMBL" id="KAJ1185129.1"/>
    </source>
</evidence>